<name>A0A8H7RGP0_9FUNG</name>
<organism evidence="2 3">
    <name type="scientific">Mucor plumbeus</name>
    <dbReference type="NCBI Taxonomy" id="97098"/>
    <lineage>
        <taxon>Eukaryota</taxon>
        <taxon>Fungi</taxon>
        <taxon>Fungi incertae sedis</taxon>
        <taxon>Mucoromycota</taxon>
        <taxon>Mucoromycotina</taxon>
        <taxon>Mucoromycetes</taxon>
        <taxon>Mucorales</taxon>
        <taxon>Mucorineae</taxon>
        <taxon>Mucoraceae</taxon>
        <taxon>Mucor</taxon>
    </lineage>
</organism>
<comment type="caution">
    <text evidence="2">The sequence shown here is derived from an EMBL/GenBank/DDBJ whole genome shotgun (WGS) entry which is preliminary data.</text>
</comment>
<gene>
    <name evidence="2" type="ORF">INT46_004693</name>
</gene>
<dbReference type="Proteomes" id="UP000650833">
    <property type="component" value="Unassembled WGS sequence"/>
</dbReference>
<evidence type="ECO:0000256" key="1">
    <source>
        <dbReference type="SAM" id="MobiDB-lite"/>
    </source>
</evidence>
<evidence type="ECO:0000313" key="3">
    <source>
        <dbReference type="Proteomes" id="UP000650833"/>
    </source>
</evidence>
<evidence type="ECO:0000313" key="2">
    <source>
        <dbReference type="EMBL" id="KAG2211094.1"/>
    </source>
</evidence>
<sequence length="308" mass="35411">MQNLHRYKKKKGPTKDDYETKIDKQKGKQMRLEQEKAGSSSSSSSAPICGSCKEPGHLNAKSKECLNYKATLSEMLQKDFGGRYSDSLSATCVTLATTHPNHIVENFERRIVYFIQIKLKIVYKDMPKDFLYIMAREYCYEHLLCSNGNPKWPKQFDLVRIAHVNQITDIIQELKNRLLITPTTTNLTASPTKFLSVLGYIISELEPICDNCTDPLDKPRNFSPVPTPSLRWKYISINCRSLATIVKKKSGTTYKENIEQFYSTFDFKKFGFEKKLNFLEELLSPESKVRFMCSMMTDGFGACFVFAR</sequence>
<dbReference type="AlphaFoldDB" id="A0A8H7RGP0"/>
<keyword evidence="3" id="KW-1185">Reference proteome</keyword>
<accession>A0A8H7RGP0</accession>
<feature type="compositionally biased region" description="Basic residues" evidence="1">
    <location>
        <begin position="1"/>
        <end position="12"/>
    </location>
</feature>
<proteinExistence type="predicted"/>
<feature type="non-terminal residue" evidence="2">
    <location>
        <position position="1"/>
    </location>
</feature>
<reference evidence="2" key="1">
    <citation type="submission" date="2020-12" db="EMBL/GenBank/DDBJ databases">
        <title>Metabolic potential, ecology and presence of endohyphal bacteria is reflected in genomic diversity of Mucoromycotina.</title>
        <authorList>
            <person name="Muszewska A."/>
            <person name="Okrasinska A."/>
            <person name="Steczkiewicz K."/>
            <person name="Drgas O."/>
            <person name="Orlowska M."/>
            <person name="Perlinska-Lenart U."/>
            <person name="Aleksandrzak-Piekarczyk T."/>
            <person name="Szatraj K."/>
            <person name="Zielenkiewicz U."/>
            <person name="Pilsyk S."/>
            <person name="Malc E."/>
            <person name="Mieczkowski P."/>
            <person name="Kruszewska J.S."/>
            <person name="Biernat P."/>
            <person name="Pawlowska J."/>
        </authorList>
    </citation>
    <scope>NUCLEOTIDE SEQUENCE</scope>
    <source>
        <strain evidence="2">CBS 226.32</strain>
    </source>
</reference>
<feature type="compositionally biased region" description="Basic and acidic residues" evidence="1">
    <location>
        <begin position="13"/>
        <end position="36"/>
    </location>
</feature>
<dbReference type="OrthoDB" id="2285535at2759"/>
<dbReference type="EMBL" id="JAEPRC010000071">
    <property type="protein sequence ID" value="KAG2211094.1"/>
    <property type="molecule type" value="Genomic_DNA"/>
</dbReference>
<feature type="region of interest" description="Disordered" evidence="1">
    <location>
        <begin position="1"/>
        <end position="48"/>
    </location>
</feature>
<protein>
    <submittedName>
        <fullName evidence="2">Uncharacterized protein</fullName>
    </submittedName>
</protein>